<dbReference type="Pfam" id="PF13495">
    <property type="entry name" value="Phage_int_SAM_4"/>
    <property type="match status" value="1"/>
</dbReference>
<evidence type="ECO:0000313" key="6">
    <source>
        <dbReference type="Proteomes" id="UP000199339"/>
    </source>
</evidence>
<dbReference type="GO" id="GO:0003677">
    <property type="term" value="F:DNA binding"/>
    <property type="evidence" value="ECO:0007669"/>
    <property type="project" value="UniProtKB-UniRule"/>
</dbReference>
<proteinExistence type="predicted"/>
<dbReference type="EMBL" id="FOUR01000001">
    <property type="protein sequence ID" value="SFM47091.1"/>
    <property type="molecule type" value="Genomic_DNA"/>
</dbReference>
<evidence type="ECO:0000256" key="2">
    <source>
        <dbReference type="ARBA" id="ARBA00023125"/>
    </source>
</evidence>
<dbReference type="RefSeq" id="WP_091997999.1">
    <property type="nucleotide sequence ID" value="NZ_FOUR01000001.1"/>
</dbReference>
<evidence type="ECO:0000313" key="5">
    <source>
        <dbReference type="EMBL" id="SFM47091.1"/>
    </source>
</evidence>
<name>A0A1I4R4A7_9GAMM</name>
<dbReference type="InterPro" id="IPR010998">
    <property type="entry name" value="Integrase_recombinase_N"/>
</dbReference>
<organism evidence="5 6">
    <name type="scientific">Marinobacter pelagius</name>
    <dbReference type="NCBI Taxonomy" id="379482"/>
    <lineage>
        <taxon>Bacteria</taxon>
        <taxon>Pseudomonadati</taxon>
        <taxon>Pseudomonadota</taxon>
        <taxon>Gammaproteobacteria</taxon>
        <taxon>Pseudomonadales</taxon>
        <taxon>Marinobacteraceae</taxon>
        <taxon>Marinobacter</taxon>
    </lineage>
</organism>
<sequence length="103" mass="11899">MTITQALEQSQPDLVRRLTAAIREQQLNQRAEQTYLHWITRFVLFHDSKDPEALESEDQQQFLSYLSEGMRVSRARLNQARQALAFFYEKVLGKSELSGVVAA</sequence>
<protein>
    <submittedName>
        <fullName evidence="5">Phage integrase, N-terminal SAM-like domain</fullName>
    </submittedName>
</protein>
<dbReference type="Proteomes" id="UP000199339">
    <property type="component" value="Unassembled WGS sequence"/>
</dbReference>
<evidence type="ECO:0000259" key="4">
    <source>
        <dbReference type="PROSITE" id="PS51900"/>
    </source>
</evidence>
<dbReference type="OrthoDB" id="9801717at2"/>
<keyword evidence="1" id="KW-0229">DNA integration</keyword>
<feature type="domain" description="Core-binding (CB)" evidence="4">
    <location>
        <begin position="9"/>
        <end position="92"/>
    </location>
</feature>
<dbReference type="AlphaFoldDB" id="A0A1I4R4A7"/>
<dbReference type="GO" id="GO:0015074">
    <property type="term" value="P:DNA integration"/>
    <property type="evidence" value="ECO:0007669"/>
    <property type="project" value="UniProtKB-KW"/>
</dbReference>
<dbReference type="Gene3D" id="1.10.150.130">
    <property type="match status" value="1"/>
</dbReference>
<evidence type="ECO:0000256" key="1">
    <source>
        <dbReference type="ARBA" id="ARBA00022908"/>
    </source>
</evidence>
<dbReference type="InterPro" id="IPR044068">
    <property type="entry name" value="CB"/>
</dbReference>
<gene>
    <name evidence="5" type="ORF">SAMN04487961_0376</name>
</gene>
<accession>A0A1I4R4A7</accession>
<evidence type="ECO:0000256" key="3">
    <source>
        <dbReference type="PROSITE-ProRule" id="PRU01248"/>
    </source>
</evidence>
<dbReference type="PROSITE" id="PS51900">
    <property type="entry name" value="CB"/>
    <property type="match status" value="1"/>
</dbReference>
<keyword evidence="2 3" id="KW-0238">DNA-binding</keyword>
<keyword evidence="6" id="KW-1185">Reference proteome</keyword>
<dbReference type="InterPro" id="IPR004107">
    <property type="entry name" value="Integrase_SAM-like_N"/>
</dbReference>
<reference evidence="6" key="1">
    <citation type="submission" date="2016-10" db="EMBL/GenBank/DDBJ databases">
        <authorList>
            <person name="Varghese N."/>
            <person name="Submissions S."/>
        </authorList>
    </citation>
    <scope>NUCLEOTIDE SEQUENCE [LARGE SCALE GENOMIC DNA]</scope>
    <source>
        <strain evidence="6">CGMCC 1.6775</strain>
    </source>
</reference>